<gene>
    <name evidence="1" type="ORF">ENQ76_04010</name>
</gene>
<sequence>MAVKPKLLVVEGLNDRHAILHLLRESGVLPKDADAISSPLEIKDVRSKKNVIEDIRTRKEHGRTHIGYVIDADDMDDDPPGCQPTWQSACHQLTQIGVTAPSKPPADGFAGQFDAMGRRIGVWIMPDNAQNAELEEFLFSMLDRDDPLYRFAETSTILAPNHGARFPASKRAKAQLAALLAWQEKPALTYGQAMQAGLFDPNSPLAVRFCDWIRRLFEL</sequence>
<protein>
    <recommendedName>
        <fullName evidence="2">DUF4276 family protein</fullName>
    </recommendedName>
</protein>
<reference evidence="1" key="1">
    <citation type="journal article" date="2020" name="mSystems">
        <title>Genome- and Community-Level Interaction Insights into Carbon Utilization and Element Cycling Functions of Hydrothermarchaeota in Hydrothermal Sediment.</title>
        <authorList>
            <person name="Zhou Z."/>
            <person name="Liu Y."/>
            <person name="Xu W."/>
            <person name="Pan J."/>
            <person name="Luo Z.H."/>
            <person name="Li M."/>
        </authorList>
    </citation>
    <scope>NUCLEOTIDE SEQUENCE [LARGE SCALE GENOMIC DNA]</scope>
    <source>
        <strain evidence="1">SpSt-339</strain>
    </source>
</reference>
<comment type="caution">
    <text evidence="1">The sequence shown here is derived from an EMBL/GenBank/DDBJ whole genome shotgun (WGS) entry which is preliminary data.</text>
</comment>
<dbReference type="EMBL" id="DSOK01000123">
    <property type="protein sequence ID" value="HEN14618.1"/>
    <property type="molecule type" value="Genomic_DNA"/>
</dbReference>
<name>A0A7C2JZI1_9PLAN</name>
<proteinExistence type="predicted"/>
<dbReference type="AlphaFoldDB" id="A0A7C2JZI1"/>
<dbReference type="InterPro" id="IPR024508">
    <property type="entry name" value="DUF3226"/>
</dbReference>
<dbReference type="Pfam" id="PF11536">
    <property type="entry name" value="DUF3226"/>
    <property type="match status" value="1"/>
</dbReference>
<organism evidence="1">
    <name type="scientific">Schlesneria paludicola</name>
    <dbReference type="NCBI Taxonomy" id="360056"/>
    <lineage>
        <taxon>Bacteria</taxon>
        <taxon>Pseudomonadati</taxon>
        <taxon>Planctomycetota</taxon>
        <taxon>Planctomycetia</taxon>
        <taxon>Planctomycetales</taxon>
        <taxon>Planctomycetaceae</taxon>
        <taxon>Schlesneria</taxon>
    </lineage>
</organism>
<evidence type="ECO:0008006" key="2">
    <source>
        <dbReference type="Google" id="ProtNLM"/>
    </source>
</evidence>
<evidence type="ECO:0000313" key="1">
    <source>
        <dbReference type="EMBL" id="HEN14618.1"/>
    </source>
</evidence>
<accession>A0A7C2JZI1</accession>